<dbReference type="AlphaFoldDB" id="A0A2R6R0I8"/>
<evidence type="ECO:0000313" key="14">
    <source>
        <dbReference type="EMBL" id="PSS18152.1"/>
    </source>
</evidence>
<dbReference type="STRING" id="1590841.A0A2R6R0I8"/>
<evidence type="ECO:0000256" key="9">
    <source>
        <dbReference type="ARBA" id="ARBA00023136"/>
    </source>
</evidence>
<evidence type="ECO:0000256" key="1">
    <source>
        <dbReference type="ARBA" id="ARBA00004167"/>
    </source>
</evidence>
<reference evidence="14 15" key="1">
    <citation type="submission" date="2017-07" db="EMBL/GenBank/DDBJ databases">
        <title>An improved, manually edited Actinidia chinensis var. chinensis (kiwifruit) genome highlights the challenges associated with draft genomes and gene prediction in plants.</title>
        <authorList>
            <person name="Pilkington S."/>
            <person name="Crowhurst R."/>
            <person name="Hilario E."/>
            <person name="Nardozza S."/>
            <person name="Fraser L."/>
            <person name="Peng Y."/>
            <person name="Gunaseelan K."/>
            <person name="Simpson R."/>
            <person name="Tahir J."/>
            <person name="Deroles S."/>
            <person name="Templeton K."/>
            <person name="Luo Z."/>
            <person name="Davy M."/>
            <person name="Cheng C."/>
            <person name="Mcneilage M."/>
            <person name="Scaglione D."/>
            <person name="Liu Y."/>
            <person name="Zhang Q."/>
            <person name="Datson P."/>
            <person name="De Silva N."/>
            <person name="Gardiner S."/>
            <person name="Bassett H."/>
            <person name="Chagne D."/>
            <person name="Mccallum J."/>
            <person name="Dzierzon H."/>
            <person name="Deng C."/>
            <person name="Wang Y.-Y."/>
            <person name="Barron N."/>
            <person name="Manako K."/>
            <person name="Bowen J."/>
            <person name="Foster T."/>
            <person name="Erridge Z."/>
            <person name="Tiffin H."/>
            <person name="Waite C."/>
            <person name="Davies K."/>
            <person name="Grierson E."/>
            <person name="Laing W."/>
            <person name="Kirk R."/>
            <person name="Chen X."/>
            <person name="Wood M."/>
            <person name="Montefiori M."/>
            <person name="Brummell D."/>
            <person name="Schwinn K."/>
            <person name="Catanach A."/>
            <person name="Fullerton C."/>
            <person name="Li D."/>
            <person name="Meiyalaghan S."/>
            <person name="Nieuwenhuizen N."/>
            <person name="Read N."/>
            <person name="Prakash R."/>
            <person name="Hunter D."/>
            <person name="Zhang H."/>
            <person name="Mckenzie M."/>
            <person name="Knabel M."/>
            <person name="Harris A."/>
            <person name="Allan A."/>
            <person name="Chen A."/>
            <person name="Janssen B."/>
            <person name="Plunkett B."/>
            <person name="Dwamena C."/>
            <person name="Voogd C."/>
            <person name="Leif D."/>
            <person name="Lafferty D."/>
            <person name="Souleyre E."/>
            <person name="Varkonyi-Gasic E."/>
            <person name="Gambi F."/>
            <person name="Hanley J."/>
            <person name="Yao J.-L."/>
            <person name="Cheung J."/>
            <person name="David K."/>
            <person name="Warren B."/>
            <person name="Marsh K."/>
            <person name="Snowden K."/>
            <person name="Lin-Wang K."/>
            <person name="Brian L."/>
            <person name="Martinez-Sanchez M."/>
            <person name="Wang M."/>
            <person name="Ileperuma N."/>
            <person name="Macnee N."/>
            <person name="Campin R."/>
            <person name="Mcatee P."/>
            <person name="Drummond R."/>
            <person name="Espley R."/>
            <person name="Ireland H."/>
            <person name="Wu R."/>
            <person name="Atkinson R."/>
            <person name="Karunairetnam S."/>
            <person name="Bulley S."/>
            <person name="Chunkath S."/>
            <person name="Hanley Z."/>
            <person name="Storey R."/>
            <person name="Thrimawithana A."/>
            <person name="Thomson S."/>
            <person name="David C."/>
            <person name="Testolin R."/>
        </authorList>
    </citation>
    <scope>NUCLEOTIDE SEQUENCE [LARGE SCALE GENOMIC DNA]</scope>
    <source>
        <strain evidence="15">cv. Red5</strain>
        <tissue evidence="14">Young leaf</tissue>
    </source>
</reference>
<dbReference type="FunFam" id="3.10.110.10:FF:000059">
    <property type="entry name" value="Ubiquitin-conjugating enzyme E2 34"/>
    <property type="match status" value="1"/>
</dbReference>
<keyword evidence="6" id="KW-0833">Ubl conjugation pathway</keyword>
<keyword evidence="15" id="KW-1185">Reference proteome</keyword>
<evidence type="ECO:0000256" key="2">
    <source>
        <dbReference type="ARBA" id="ARBA00012486"/>
    </source>
</evidence>
<dbReference type="EC" id="2.3.2.23" evidence="2"/>
<dbReference type="Gene3D" id="3.10.110.10">
    <property type="entry name" value="Ubiquitin Conjugating Enzyme"/>
    <property type="match status" value="1"/>
</dbReference>
<dbReference type="GO" id="GO:0005524">
    <property type="term" value="F:ATP binding"/>
    <property type="evidence" value="ECO:0007669"/>
    <property type="project" value="UniProtKB-KW"/>
</dbReference>
<dbReference type="GO" id="GO:1902457">
    <property type="term" value="P:negative regulation of stomatal opening"/>
    <property type="evidence" value="ECO:0007669"/>
    <property type="project" value="UniProtKB-ARBA"/>
</dbReference>
<feature type="domain" description="UBC core" evidence="13">
    <location>
        <begin position="5"/>
        <end position="162"/>
    </location>
</feature>
<dbReference type="InterPro" id="IPR050113">
    <property type="entry name" value="Ub_conjugating_enzyme"/>
</dbReference>
<dbReference type="PANTHER" id="PTHR24067">
    <property type="entry name" value="UBIQUITIN-CONJUGATING ENZYME E2"/>
    <property type="match status" value="1"/>
</dbReference>
<dbReference type="GO" id="GO:0061631">
    <property type="term" value="F:ubiquitin conjugating enzyme activity"/>
    <property type="evidence" value="ECO:0007669"/>
    <property type="project" value="UniProtKB-EC"/>
</dbReference>
<evidence type="ECO:0000256" key="11">
    <source>
        <dbReference type="SAM" id="MobiDB-lite"/>
    </source>
</evidence>
<comment type="function">
    <text evidence="10">Accepts the ubiquitin from the E1 complex and catalyzes its covalent attachment to other proteins.</text>
</comment>
<evidence type="ECO:0000256" key="8">
    <source>
        <dbReference type="ARBA" id="ARBA00022989"/>
    </source>
</evidence>
<keyword evidence="4 12" id="KW-0812">Transmembrane</keyword>
<comment type="subcellular location">
    <subcellularLocation>
        <location evidence="1">Membrane</location>
        <topology evidence="1">Single-pass membrane protein</topology>
    </subcellularLocation>
</comment>
<sequence>MAEKACVKRLQKEYRALCKEPVSHVTARPSPNDILEWHYVLEGSEGTPFAGGYYYGKINFPPEYPFKPPGIRMTTPNGRFMTQKKICLSMSDFHPESWNPMWSVSSILTGLLSFMIDNSPTTGSVKTTVAEKERLANSSLAFNCKNPTFKKIFPEYVQKYEEQHLSNQPVPEQVSPNPRPLEKTGNSKNHVKQSFPTWVLLLLVSICGVVMALPLLQL</sequence>
<keyword evidence="3" id="KW-0808">Transferase</keyword>
<organism evidence="14 15">
    <name type="scientific">Actinidia chinensis var. chinensis</name>
    <name type="common">Chinese soft-hair kiwi</name>
    <dbReference type="NCBI Taxonomy" id="1590841"/>
    <lineage>
        <taxon>Eukaryota</taxon>
        <taxon>Viridiplantae</taxon>
        <taxon>Streptophyta</taxon>
        <taxon>Embryophyta</taxon>
        <taxon>Tracheophyta</taxon>
        <taxon>Spermatophyta</taxon>
        <taxon>Magnoliopsida</taxon>
        <taxon>eudicotyledons</taxon>
        <taxon>Gunneridae</taxon>
        <taxon>Pentapetalae</taxon>
        <taxon>asterids</taxon>
        <taxon>Ericales</taxon>
        <taxon>Actinidiaceae</taxon>
        <taxon>Actinidia</taxon>
    </lineage>
</organism>
<evidence type="ECO:0000256" key="10">
    <source>
        <dbReference type="ARBA" id="ARBA00056190"/>
    </source>
</evidence>
<name>A0A2R6R0I8_ACTCC</name>
<evidence type="ECO:0000256" key="3">
    <source>
        <dbReference type="ARBA" id="ARBA00022679"/>
    </source>
</evidence>
<dbReference type="OMA" id="ICISISD"/>
<dbReference type="Gramene" id="PSS18152">
    <property type="protein sequence ID" value="PSS18152"/>
    <property type="gene ID" value="CEY00_Acc12857"/>
</dbReference>
<evidence type="ECO:0000256" key="6">
    <source>
        <dbReference type="ARBA" id="ARBA00022786"/>
    </source>
</evidence>
<gene>
    <name evidence="14" type="ORF">CEY00_Acc12857</name>
</gene>
<dbReference type="Proteomes" id="UP000241394">
    <property type="component" value="Chromosome LG11"/>
</dbReference>
<protein>
    <recommendedName>
        <fullName evidence="2">E2 ubiquitin-conjugating enzyme</fullName>
        <ecNumber evidence="2">2.3.2.23</ecNumber>
    </recommendedName>
</protein>
<dbReference type="SMART" id="SM00212">
    <property type="entry name" value="UBCc"/>
    <property type="match status" value="1"/>
</dbReference>
<keyword evidence="5" id="KW-0547">Nucleotide-binding</keyword>
<evidence type="ECO:0000256" key="5">
    <source>
        <dbReference type="ARBA" id="ARBA00022741"/>
    </source>
</evidence>
<feature type="transmembrane region" description="Helical" evidence="12">
    <location>
        <begin position="195"/>
        <end position="216"/>
    </location>
</feature>
<reference evidence="15" key="2">
    <citation type="journal article" date="2018" name="BMC Genomics">
        <title>A manually annotated Actinidia chinensis var. chinensis (kiwifruit) genome highlights the challenges associated with draft genomes and gene prediction in plants.</title>
        <authorList>
            <person name="Pilkington S.M."/>
            <person name="Crowhurst R."/>
            <person name="Hilario E."/>
            <person name="Nardozza S."/>
            <person name="Fraser L."/>
            <person name="Peng Y."/>
            <person name="Gunaseelan K."/>
            <person name="Simpson R."/>
            <person name="Tahir J."/>
            <person name="Deroles S.C."/>
            <person name="Templeton K."/>
            <person name="Luo Z."/>
            <person name="Davy M."/>
            <person name="Cheng C."/>
            <person name="McNeilage M."/>
            <person name="Scaglione D."/>
            <person name="Liu Y."/>
            <person name="Zhang Q."/>
            <person name="Datson P."/>
            <person name="De Silva N."/>
            <person name="Gardiner S.E."/>
            <person name="Bassett H."/>
            <person name="Chagne D."/>
            <person name="McCallum J."/>
            <person name="Dzierzon H."/>
            <person name="Deng C."/>
            <person name="Wang Y.Y."/>
            <person name="Barron L."/>
            <person name="Manako K."/>
            <person name="Bowen J."/>
            <person name="Foster T.M."/>
            <person name="Erridge Z.A."/>
            <person name="Tiffin H."/>
            <person name="Waite C.N."/>
            <person name="Davies K.M."/>
            <person name="Grierson E.P."/>
            <person name="Laing W.A."/>
            <person name="Kirk R."/>
            <person name="Chen X."/>
            <person name="Wood M."/>
            <person name="Montefiori M."/>
            <person name="Brummell D.A."/>
            <person name="Schwinn K.E."/>
            <person name="Catanach A."/>
            <person name="Fullerton C."/>
            <person name="Li D."/>
            <person name="Meiyalaghan S."/>
            <person name="Nieuwenhuizen N."/>
            <person name="Read N."/>
            <person name="Prakash R."/>
            <person name="Hunter D."/>
            <person name="Zhang H."/>
            <person name="McKenzie M."/>
            <person name="Knabel M."/>
            <person name="Harris A."/>
            <person name="Allan A.C."/>
            <person name="Gleave A."/>
            <person name="Chen A."/>
            <person name="Janssen B.J."/>
            <person name="Plunkett B."/>
            <person name="Ampomah-Dwamena C."/>
            <person name="Voogd C."/>
            <person name="Leif D."/>
            <person name="Lafferty D."/>
            <person name="Souleyre E.J.F."/>
            <person name="Varkonyi-Gasic E."/>
            <person name="Gambi F."/>
            <person name="Hanley J."/>
            <person name="Yao J.L."/>
            <person name="Cheung J."/>
            <person name="David K.M."/>
            <person name="Warren B."/>
            <person name="Marsh K."/>
            <person name="Snowden K.C."/>
            <person name="Lin-Wang K."/>
            <person name="Brian L."/>
            <person name="Martinez-Sanchez M."/>
            <person name="Wang M."/>
            <person name="Ileperuma N."/>
            <person name="Macnee N."/>
            <person name="Campin R."/>
            <person name="McAtee P."/>
            <person name="Drummond R.S.M."/>
            <person name="Espley R.V."/>
            <person name="Ireland H.S."/>
            <person name="Wu R."/>
            <person name="Atkinson R.G."/>
            <person name="Karunairetnam S."/>
            <person name="Bulley S."/>
            <person name="Chunkath S."/>
            <person name="Hanley Z."/>
            <person name="Storey R."/>
            <person name="Thrimawithana A.H."/>
            <person name="Thomson S."/>
            <person name="David C."/>
            <person name="Testolin R."/>
            <person name="Huang H."/>
            <person name="Hellens R.P."/>
            <person name="Schaffer R.J."/>
        </authorList>
    </citation>
    <scope>NUCLEOTIDE SEQUENCE [LARGE SCALE GENOMIC DNA]</scope>
    <source>
        <strain evidence="15">cv. Red5</strain>
    </source>
</reference>
<dbReference type="GO" id="GO:0042631">
    <property type="term" value="P:cellular response to water deprivation"/>
    <property type="evidence" value="ECO:0007669"/>
    <property type="project" value="UniProtKB-ARBA"/>
</dbReference>
<keyword evidence="7" id="KW-0067">ATP-binding</keyword>
<comment type="caution">
    <text evidence="14">The sequence shown here is derived from an EMBL/GenBank/DDBJ whole genome shotgun (WGS) entry which is preliminary data.</text>
</comment>
<evidence type="ECO:0000256" key="12">
    <source>
        <dbReference type="SAM" id="Phobius"/>
    </source>
</evidence>
<dbReference type="InterPro" id="IPR000608">
    <property type="entry name" value="UBC"/>
</dbReference>
<dbReference type="Pfam" id="PF00179">
    <property type="entry name" value="UQ_con"/>
    <property type="match status" value="1"/>
</dbReference>
<dbReference type="InterPro" id="IPR016135">
    <property type="entry name" value="UBQ-conjugating_enzyme/RWD"/>
</dbReference>
<proteinExistence type="predicted"/>
<accession>A0A2R6R0I8</accession>
<dbReference type="EMBL" id="NKQK01000011">
    <property type="protein sequence ID" value="PSS18152.1"/>
    <property type="molecule type" value="Genomic_DNA"/>
</dbReference>
<dbReference type="CDD" id="cd23799">
    <property type="entry name" value="UBCc_UBE2J"/>
    <property type="match status" value="1"/>
</dbReference>
<keyword evidence="8 12" id="KW-1133">Transmembrane helix</keyword>
<dbReference type="OrthoDB" id="1158011at2759"/>
<evidence type="ECO:0000256" key="7">
    <source>
        <dbReference type="ARBA" id="ARBA00022840"/>
    </source>
</evidence>
<evidence type="ECO:0000313" key="15">
    <source>
        <dbReference type="Proteomes" id="UP000241394"/>
    </source>
</evidence>
<feature type="compositionally biased region" description="Polar residues" evidence="11">
    <location>
        <begin position="165"/>
        <end position="176"/>
    </location>
</feature>
<dbReference type="InParanoid" id="A0A2R6R0I8"/>
<dbReference type="GO" id="GO:0016020">
    <property type="term" value="C:membrane"/>
    <property type="evidence" value="ECO:0007669"/>
    <property type="project" value="UniProtKB-SubCell"/>
</dbReference>
<dbReference type="PROSITE" id="PS50127">
    <property type="entry name" value="UBC_2"/>
    <property type="match status" value="1"/>
</dbReference>
<dbReference type="SUPFAM" id="SSF54495">
    <property type="entry name" value="UBC-like"/>
    <property type="match status" value="1"/>
</dbReference>
<keyword evidence="9 12" id="KW-0472">Membrane</keyword>
<feature type="region of interest" description="Disordered" evidence="11">
    <location>
        <begin position="165"/>
        <end position="188"/>
    </location>
</feature>
<evidence type="ECO:0000259" key="13">
    <source>
        <dbReference type="PROSITE" id="PS50127"/>
    </source>
</evidence>
<evidence type="ECO:0000256" key="4">
    <source>
        <dbReference type="ARBA" id="ARBA00022692"/>
    </source>
</evidence>